<dbReference type="Pfam" id="PF00534">
    <property type="entry name" value="Glycos_transf_1"/>
    <property type="match status" value="1"/>
</dbReference>
<dbReference type="GO" id="GO:0016757">
    <property type="term" value="F:glycosyltransferase activity"/>
    <property type="evidence" value="ECO:0007669"/>
    <property type="project" value="InterPro"/>
</dbReference>
<feature type="domain" description="Glycosyl transferase family 1" evidence="1">
    <location>
        <begin position="193"/>
        <end position="345"/>
    </location>
</feature>
<dbReference type="InterPro" id="IPR050194">
    <property type="entry name" value="Glycosyltransferase_grp1"/>
</dbReference>
<evidence type="ECO:0000259" key="1">
    <source>
        <dbReference type="Pfam" id="PF00534"/>
    </source>
</evidence>
<proteinExistence type="predicted"/>
<evidence type="ECO:0000259" key="2">
    <source>
        <dbReference type="Pfam" id="PF13439"/>
    </source>
</evidence>
<dbReference type="Gene3D" id="3.40.50.2000">
    <property type="entry name" value="Glycogen Phosphorylase B"/>
    <property type="match status" value="2"/>
</dbReference>
<reference evidence="4" key="1">
    <citation type="submission" date="2016-10" db="EMBL/GenBank/DDBJ databases">
        <authorList>
            <person name="Varghese N."/>
            <person name="Submissions S."/>
        </authorList>
    </citation>
    <scope>NUCLEOTIDE SEQUENCE [LARGE SCALE GENOMIC DNA]</scope>
    <source>
        <strain evidence="4">DSM 22251</strain>
    </source>
</reference>
<dbReference type="InterPro" id="IPR028098">
    <property type="entry name" value="Glyco_trans_4-like_N"/>
</dbReference>
<sequence>MRHKILFISSWFPNKLEPTNGNFVQRHAEAVALRHDVEVLHAIGDCAQKERYIIDDQQVNGIRTLIIYYKKSINPARNFFRRMKAYQRGFSQMQKPDLVHANVLFNSMLFAVYLKRKHHIPFVVSEHWSGFLEINRAKRSKLKVFLAHQIAKNASAILPVSKSLQNDMKILGFTRCSHVVENVVNMNVFPPKKHHPQKFTFLHISNLIQLKNPEKILAAALKLRKEFTNFEMHIGGDGEVENLNRIISRHKAGDFVKTFSTLKIEEVARKMRESSCFVLFSDYENFPCVLLESLSSGTPVIATNVGGIKEIVNGRNGILIKNSEDALYDAMKSVLLNKIDFDKPEILHQYIEHCFSMETISRKFDEVYRKILQGR</sequence>
<dbReference type="AlphaFoldDB" id="A0A1I3LNE1"/>
<dbReference type="PANTHER" id="PTHR45947:SF15">
    <property type="entry name" value="TEICHURONIC ACID BIOSYNTHESIS GLYCOSYLTRANSFERASE TUAC-RELATED"/>
    <property type="match status" value="1"/>
</dbReference>
<accession>A0A1I3LNE1</accession>
<evidence type="ECO:0000313" key="3">
    <source>
        <dbReference type="EMBL" id="SFI86222.1"/>
    </source>
</evidence>
<name>A0A1I3LNE1_9FLAO</name>
<dbReference type="Proteomes" id="UP000242560">
    <property type="component" value="Unassembled WGS sequence"/>
</dbReference>
<dbReference type="SUPFAM" id="SSF53756">
    <property type="entry name" value="UDP-Glycosyltransferase/glycogen phosphorylase"/>
    <property type="match status" value="1"/>
</dbReference>
<dbReference type="RefSeq" id="WP_089819560.1">
    <property type="nucleotide sequence ID" value="NZ_FORQ01000002.1"/>
</dbReference>
<protein>
    <submittedName>
        <fullName evidence="3">Glycosyltransferase involved in cell wall bisynthesis</fullName>
    </submittedName>
</protein>
<dbReference type="PANTHER" id="PTHR45947">
    <property type="entry name" value="SULFOQUINOVOSYL TRANSFERASE SQD2"/>
    <property type="match status" value="1"/>
</dbReference>
<dbReference type="InterPro" id="IPR001296">
    <property type="entry name" value="Glyco_trans_1"/>
</dbReference>
<organism evidence="3 4">
    <name type="scientific">Kaistella treverensis</name>
    <dbReference type="NCBI Taxonomy" id="631455"/>
    <lineage>
        <taxon>Bacteria</taxon>
        <taxon>Pseudomonadati</taxon>
        <taxon>Bacteroidota</taxon>
        <taxon>Flavobacteriia</taxon>
        <taxon>Flavobacteriales</taxon>
        <taxon>Weeksellaceae</taxon>
        <taxon>Chryseobacterium group</taxon>
        <taxon>Kaistella</taxon>
    </lineage>
</organism>
<dbReference type="Pfam" id="PF13439">
    <property type="entry name" value="Glyco_transf_4"/>
    <property type="match status" value="1"/>
</dbReference>
<evidence type="ECO:0000313" key="4">
    <source>
        <dbReference type="Proteomes" id="UP000242560"/>
    </source>
</evidence>
<keyword evidence="3" id="KW-0808">Transferase</keyword>
<gene>
    <name evidence="3" type="ORF">SAMN05421638_1243</name>
</gene>
<keyword evidence="4" id="KW-1185">Reference proteome</keyword>
<feature type="domain" description="Glycosyltransferase subfamily 4-like N-terminal" evidence="2">
    <location>
        <begin position="27"/>
        <end position="186"/>
    </location>
</feature>
<dbReference type="EMBL" id="FORQ01000002">
    <property type="protein sequence ID" value="SFI86222.1"/>
    <property type="molecule type" value="Genomic_DNA"/>
</dbReference>